<comment type="caution">
    <text evidence="1">The sequence shown here is derived from an EMBL/GenBank/DDBJ whole genome shotgun (WGS) entry which is preliminary data.</text>
</comment>
<accession>A0A2P4PAY0</accession>
<dbReference type="Proteomes" id="UP000018888">
    <property type="component" value="Unassembled WGS sequence"/>
</dbReference>
<protein>
    <recommendedName>
        <fullName evidence="3">Crinkler family protein</fullName>
    </recommendedName>
</protein>
<dbReference type="InterPro" id="IPR027417">
    <property type="entry name" value="P-loop_NTPase"/>
</dbReference>
<dbReference type="VEuPathDB" id="FungiDB:RhiirFUN_014861"/>
<dbReference type="EMBL" id="AUPC02000296">
    <property type="protein sequence ID" value="POG62531.1"/>
    <property type="molecule type" value="Genomic_DNA"/>
</dbReference>
<dbReference type="SUPFAM" id="SSF52540">
    <property type="entry name" value="P-loop containing nucleoside triphosphate hydrolases"/>
    <property type="match status" value="1"/>
</dbReference>
<evidence type="ECO:0000313" key="1">
    <source>
        <dbReference type="EMBL" id="POG62531.1"/>
    </source>
</evidence>
<reference evidence="1 2" key="1">
    <citation type="journal article" date="2013" name="Proc. Natl. Acad. Sci. U.S.A.">
        <title>Genome of an arbuscular mycorrhizal fungus provides insight into the oldest plant symbiosis.</title>
        <authorList>
            <person name="Tisserant E."/>
            <person name="Malbreil M."/>
            <person name="Kuo A."/>
            <person name="Kohler A."/>
            <person name="Symeonidi A."/>
            <person name="Balestrini R."/>
            <person name="Charron P."/>
            <person name="Duensing N."/>
            <person name="Frei Dit Frey N."/>
            <person name="Gianinazzi-Pearson V."/>
            <person name="Gilbert L.B."/>
            <person name="Handa Y."/>
            <person name="Herr J.R."/>
            <person name="Hijri M."/>
            <person name="Koul R."/>
            <person name="Kawaguchi M."/>
            <person name="Krajinski F."/>
            <person name="Lammers P.J."/>
            <person name="Masclaux F.G."/>
            <person name="Murat C."/>
            <person name="Morin E."/>
            <person name="Ndikumana S."/>
            <person name="Pagni M."/>
            <person name="Petitpierre D."/>
            <person name="Requena N."/>
            <person name="Rosikiewicz P."/>
            <person name="Riley R."/>
            <person name="Saito K."/>
            <person name="San Clemente H."/>
            <person name="Shapiro H."/>
            <person name="van Tuinen D."/>
            <person name="Becard G."/>
            <person name="Bonfante P."/>
            <person name="Paszkowski U."/>
            <person name="Shachar-Hill Y.Y."/>
            <person name="Tuskan G.A."/>
            <person name="Young P.W."/>
            <person name="Sanders I.R."/>
            <person name="Henrissat B."/>
            <person name="Rensing S.A."/>
            <person name="Grigoriev I.V."/>
            <person name="Corradi N."/>
            <person name="Roux C."/>
            <person name="Martin F."/>
        </authorList>
    </citation>
    <scope>NUCLEOTIDE SEQUENCE [LARGE SCALE GENOMIC DNA]</scope>
    <source>
        <strain evidence="1 2">DAOM 197198</strain>
    </source>
</reference>
<reference evidence="1 2" key="2">
    <citation type="journal article" date="2018" name="New Phytol.">
        <title>High intraspecific genome diversity in the model arbuscular mycorrhizal symbiont Rhizophagus irregularis.</title>
        <authorList>
            <person name="Chen E.C.H."/>
            <person name="Morin E."/>
            <person name="Beaudet D."/>
            <person name="Noel J."/>
            <person name="Yildirir G."/>
            <person name="Ndikumana S."/>
            <person name="Charron P."/>
            <person name="St-Onge C."/>
            <person name="Giorgi J."/>
            <person name="Kruger M."/>
            <person name="Marton T."/>
            <person name="Ropars J."/>
            <person name="Grigoriev I.V."/>
            <person name="Hainaut M."/>
            <person name="Henrissat B."/>
            <person name="Roux C."/>
            <person name="Martin F."/>
            <person name="Corradi N."/>
        </authorList>
    </citation>
    <scope>NUCLEOTIDE SEQUENCE [LARGE SCALE GENOMIC DNA]</scope>
    <source>
        <strain evidence="1 2">DAOM 197198</strain>
    </source>
</reference>
<keyword evidence="2" id="KW-1185">Reference proteome</keyword>
<gene>
    <name evidence="1" type="ORF">GLOIN_2v1485334</name>
</gene>
<dbReference type="AlphaFoldDB" id="A0A2P4PAY0"/>
<evidence type="ECO:0000313" key="2">
    <source>
        <dbReference type="Proteomes" id="UP000018888"/>
    </source>
</evidence>
<sequence>MARQVLPFFVLGTAKKSTVTICDHNAMPDDIYTVPANTLTYDHIKKMIWSTIKSKESAGKACELELYHVKIPCNEKNSKLCELNEKYRNQTDITNELGEELDPTDYFKGEDWISEPSSIHFIIVEPPPPATTGGLGGTKMKKREDGLGYEGLDLTHIDNICQRKSTIKRLLYDLFKKRIILVRSPPMAGKTSLAQLLEYNILQSDEAKKGFRCVFRISLMWMVKRGMEWTFTEGFKALMGMEWGEFIQLCRDSDTDVVLIVDEVQLIYKPQNESEPRNGGNIFWETFKEVNQYLSNLHIVAFASYGHYGAYTVHGDHSIMDISPPSILHKDNTWGFADVRFTEEEFSDYFNKFCEMHLQMLKKDDIPFLHNYVREITAFHPGLVAFTMDEIIRRFVKRPHKLEFGDIFAYLKSYNFYSHLKGIRATPQVNDMSSEEMMIIDKVLFKKGLKIQTNRIPCNGRIIKTNVLVDIGGKIGRSVLDFPAPLLRATYLQDRFGYVVRSESPPKTFKDFIKSVFTNMNPKILQNSKGKGKDGRLFERVWQMEFYRASLQVLPEDIYPSVDVGKVFGSKGYVDFYVNDKRHWAIELLRDGVKLNEHQQRFQRGGIYVPILKHTKQWAIIDIRNSKMEAPESEKRKRNDIYVICGENFESVQLIYPNGNKEDIRLLGKENLLGYDLSEFLDYQDDQVDKMEIDS</sequence>
<evidence type="ECO:0008006" key="3">
    <source>
        <dbReference type="Google" id="ProtNLM"/>
    </source>
</evidence>
<proteinExistence type="predicted"/>
<name>A0A2P4PAY0_RHIID</name>
<organism evidence="1 2">
    <name type="scientific">Rhizophagus irregularis (strain DAOM 181602 / DAOM 197198 / MUCL 43194)</name>
    <name type="common">Arbuscular mycorrhizal fungus</name>
    <name type="synonym">Glomus intraradices</name>
    <dbReference type="NCBI Taxonomy" id="747089"/>
    <lineage>
        <taxon>Eukaryota</taxon>
        <taxon>Fungi</taxon>
        <taxon>Fungi incertae sedis</taxon>
        <taxon>Mucoromycota</taxon>
        <taxon>Glomeromycotina</taxon>
        <taxon>Glomeromycetes</taxon>
        <taxon>Glomerales</taxon>
        <taxon>Glomeraceae</taxon>
        <taxon>Rhizophagus</taxon>
    </lineage>
</organism>